<accession>A0ABS4SUZ2</accession>
<dbReference type="RefSeq" id="WP_209771476.1">
    <property type="nucleotide sequence ID" value="NZ_JAGINP010000030.1"/>
</dbReference>
<dbReference type="Proteomes" id="UP000781958">
    <property type="component" value="Unassembled WGS sequence"/>
</dbReference>
<sequence length="89" mass="9290">MAQDSTKHPINPRGPHIGGDPSGSQTPAPNADETRSDDAPTGISERLQAEKEGRAIKATTPDGKPYADEMDPDRLEKGRANIGTPGGSV</sequence>
<keyword evidence="3" id="KW-1185">Reference proteome</keyword>
<gene>
    <name evidence="2" type="ORF">J2851_006207</name>
</gene>
<evidence type="ECO:0000313" key="2">
    <source>
        <dbReference type="EMBL" id="MBP2296391.1"/>
    </source>
</evidence>
<feature type="region of interest" description="Disordered" evidence="1">
    <location>
        <begin position="1"/>
        <end position="89"/>
    </location>
</feature>
<dbReference type="EMBL" id="JAGINP010000030">
    <property type="protein sequence ID" value="MBP2296391.1"/>
    <property type="molecule type" value="Genomic_DNA"/>
</dbReference>
<proteinExistence type="predicted"/>
<evidence type="ECO:0000313" key="3">
    <source>
        <dbReference type="Proteomes" id="UP000781958"/>
    </source>
</evidence>
<comment type="caution">
    <text evidence="2">The sequence shown here is derived from an EMBL/GenBank/DDBJ whole genome shotgun (WGS) entry which is preliminary data.</text>
</comment>
<evidence type="ECO:0000256" key="1">
    <source>
        <dbReference type="SAM" id="MobiDB-lite"/>
    </source>
</evidence>
<name>A0ABS4SUZ2_9PROT</name>
<organism evidence="2 3">
    <name type="scientific">Azospirillum rugosum</name>
    <dbReference type="NCBI Taxonomy" id="416170"/>
    <lineage>
        <taxon>Bacteria</taxon>
        <taxon>Pseudomonadati</taxon>
        <taxon>Pseudomonadota</taxon>
        <taxon>Alphaproteobacteria</taxon>
        <taxon>Rhodospirillales</taxon>
        <taxon>Azospirillaceae</taxon>
        <taxon>Azospirillum</taxon>
    </lineage>
</organism>
<reference evidence="2 3" key="1">
    <citation type="submission" date="2021-03" db="EMBL/GenBank/DDBJ databases">
        <title>Genomic Encyclopedia of Type Strains, Phase III (KMG-III): the genomes of soil and plant-associated and newly described type strains.</title>
        <authorList>
            <person name="Whitman W."/>
        </authorList>
    </citation>
    <scope>NUCLEOTIDE SEQUENCE [LARGE SCALE GENOMIC DNA]</scope>
    <source>
        <strain evidence="2 3">IMMIB AFH-6</strain>
    </source>
</reference>
<protein>
    <submittedName>
        <fullName evidence="2">Uncharacterized protein</fullName>
    </submittedName>
</protein>